<organism evidence="12 13">
    <name type="scientific">Actinomycetospora straminea</name>
    <dbReference type="NCBI Taxonomy" id="663607"/>
    <lineage>
        <taxon>Bacteria</taxon>
        <taxon>Bacillati</taxon>
        <taxon>Actinomycetota</taxon>
        <taxon>Actinomycetes</taxon>
        <taxon>Pseudonocardiales</taxon>
        <taxon>Pseudonocardiaceae</taxon>
        <taxon>Actinomycetospora</taxon>
    </lineage>
</organism>
<evidence type="ECO:0000313" key="12">
    <source>
        <dbReference type="EMBL" id="GAA4876122.1"/>
    </source>
</evidence>
<keyword evidence="4" id="KW-0678">Repressor</keyword>
<dbReference type="InterPro" id="IPR036390">
    <property type="entry name" value="WH_DNA-bd_sf"/>
</dbReference>
<gene>
    <name evidence="12" type="ORF">GCM10023203_27980</name>
</gene>
<reference evidence="13" key="1">
    <citation type="journal article" date="2019" name="Int. J. Syst. Evol. Microbiol.">
        <title>The Global Catalogue of Microorganisms (GCM) 10K type strain sequencing project: providing services to taxonomists for standard genome sequencing and annotation.</title>
        <authorList>
            <consortium name="The Broad Institute Genomics Platform"/>
            <consortium name="The Broad Institute Genome Sequencing Center for Infectious Disease"/>
            <person name="Wu L."/>
            <person name="Ma J."/>
        </authorList>
    </citation>
    <scope>NUCLEOTIDE SEQUENCE [LARGE SCALE GENOMIC DNA]</scope>
    <source>
        <strain evidence="13">JCM 17983</strain>
    </source>
</reference>
<comment type="caution">
    <text evidence="12">The sequence shown here is derived from an EMBL/GenBank/DDBJ whole genome shotgun (WGS) entry which is preliminary data.</text>
</comment>
<evidence type="ECO:0000256" key="3">
    <source>
        <dbReference type="ARBA" id="ARBA00022490"/>
    </source>
</evidence>
<evidence type="ECO:0008006" key="14">
    <source>
        <dbReference type="Google" id="ProtNLM"/>
    </source>
</evidence>
<feature type="region of interest" description="Disordered" evidence="11">
    <location>
        <begin position="1"/>
        <end position="31"/>
    </location>
</feature>
<keyword evidence="3" id="KW-0963">Cytoplasm</keyword>
<evidence type="ECO:0000256" key="2">
    <source>
        <dbReference type="ARBA" id="ARBA00007957"/>
    </source>
</evidence>
<dbReference type="Gene3D" id="1.10.10.10">
    <property type="entry name" value="Winged helix-like DNA-binding domain superfamily/Winged helix DNA-binding domain"/>
    <property type="match status" value="1"/>
</dbReference>
<evidence type="ECO:0000256" key="7">
    <source>
        <dbReference type="ARBA" id="ARBA00023004"/>
    </source>
</evidence>
<comment type="subcellular location">
    <subcellularLocation>
        <location evidence="1">Cytoplasm</location>
    </subcellularLocation>
</comment>
<evidence type="ECO:0000256" key="8">
    <source>
        <dbReference type="ARBA" id="ARBA00023015"/>
    </source>
</evidence>
<keyword evidence="13" id="KW-1185">Reference proteome</keyword>
<keyword evidence="10" id="KW-0804">Transcription</keyword>
<accession>A0ABP9EDH4</accession>
<keyword evidence="7" id="KW-0408">Iron</keyword>
<sequence length="196" mass="20397">MTPPTGPRDEAAPIAAAESVPGPAPDPRHHIADPRARLRQAGLRVTAPRQAVLGVLGEHPHSTAEAVASNVRARLGSVSTQAVYDVLAACVDAGLVRRIEPAGSAARYETRTGDNHHHVVCRSCGATADVDCVVGEPPCLVPSDAGGFVIDEAEVVFWGTCPTCAGAGAGTRDSRRAVRGAVAVLHESHHHPERRT</sequence>
<dbReference type="Proteomes" id="UP001500457">
    <property type="component" value="Unassembled WGS sequence"/>
</dbReference>
<keyword evidence="9" id="KW-0238">DNA-binding</keyword>
<evidence type="ECO:0000256" key="6">
    <source>
        <dbReference type="ARBA" id="ARBA00022833"/>
    </source>
</evidence>
<evidence type="ECO:0000256" key="10">
    <source>
        <dbReference type="ARBA" id="ARBA00023163"/>
    </source>
</evidence>
<evidence type="ECO:0000256" key="5">
    <source>
        <dbReference type="ARBA" id="ARBA00022723"/>
    </source>
</evidence>
<evidence type="ECO:0000256" key="4">
    <source>
        <dbReference type="ARBA" id="ARBA00022491"/>
    </source>
</evidence>
<dbReference type="InterPro" id="IPR043135">
    <property type="entry name" value="Fur_C"/>
</dbReference>
<dbReference type="Pfam" id="PF01475">
    <property type="entry name" value="FUR"/>
    <property type="match status" value="1"/>
</dbReference>
<name>A0ABP9EDH4_9PSEU</name>
<comment type="similarity">
    <text evidence="2">Belongs to the Fur family.</text>
</comment>
<dbReference type="PANTHER" id="PTHR33202:SF18">
    <property type="entry name" value="TRANSCRIPTIONAL REGULATOR FURA"/>
    <property type="match status" value="1"/>
</dbReference>
<evidence type="ECO:0000313" key="13">
    <source>
        <dbReference type="Proteomes" id="UP001500457"/>
    </source>
</evidence>
<proteinExistence type="inferred from homology"/>
<dbReference type="EMBL" id="BAABHQ010000006">
    <property type="protein sequence ID" value="GAA4876122.1"/>
    <property type="molecule type" value="Genomic_DNA"/>
</dbReference>
<dbReference type="InterPro" id="IPR036388">
    <property type="entry name" value="WH-like_DNA-bd_sf"/>
</dbReference>
<keyword evidence="5" id="KW-0479">Metal-binding</keyword>
<evidence type="ECO:0000256" key="11">
    <source>
        <dbReference type="SAM" id="MobiDB-lite"/>
    </source>
</evidence>
<keyword evidence="6" id="KW-0862">Zinc</keyword>
<dbReference type="CDD" id="cd07153">
    <property type="entry name" value="Fur_like"/>
    <property type="match status" value="1"/>
</dbReference>
<protein>
    <recommendedName>
        <fullName evidence="14">Fur family ferric uptake transcriptional regulator</fullName>
    </recommendedName>
</protein>
<evidence type="ECO:0000256" key="9">
    <source>
        <dbReference type="ARBA" id="ARBA00023125"/>
    </source>
</evidence>
<dbReference type="SUPFAM" id="SSF46785">
    <property type="entry name" value="Winged helix' DNA-binding domain"/>
    <property type="match status" value="1"/>
</dbReference>
<dbReference type="PANTHER" id="PTHR33202">
    <property type="entry name" value="ZINC UPTAKE REGULATION PROTEIN"/>
    <property type="match status" value="1"/>
</dbReference>
<keyword evidence="8" id="KW-0805">Transcription regulation</keyword>
<dbReference type="Gene3D" id="3.30.1490.190">
    <property type="match status" value="1"/>
</dbReference>
<evidence type="ECO:0000256" key="1">
    <source>
        <dbReference type="ARBA" id="ARBA00004496"/>
    </source>
</evidence>
<dbReference type="InterPro" id="IPR002481">
    <property type="entry name" value="FUR"/>
</dbReference>